<protein>
    <submittedName>
        <fullName evidence="1">Phosphatase</fullName>
    </submittedName>
</protein>
<evidence type="ECO:0000313" key="1">
    <source>
        <dbReference type="EMBL" id="GHO54754.1"/>
    </source>
</evidence>
<reference evidence="1 2" key="1">
    <citation type="journal article" date="2021" name="Int. J. Syst. Evol. Microbiol.">
        <title>Reticulibacter mediterranei gen. nov., sp. nov., within the new family Reticulibacteraceae fam. nov., and Ktedonospora formicarum gen. nov., sp. nov., Ktedonobacter robiniae sp. nov., Dictyobacter formicarum sp. nov. and Dictyobacter arantiisoli sp. nov., belonging to the class Ktedonobacteria.</title>
        <authorList>
            <person name="Yabe S."/>
            <person name="Zheng Y."/>
            <person name="Wang C.M."/>
            <person name="Sakai Y."/>
            <person name="Abe K."/>
            <person name="Yokota A."/>
            <person name="Donadio S."/>
            <person name="Cavaletti L."/>
            <person name="Monciardini P."/>
        </authorList>
    </citation>
    <scope>NUCLEOTIDE SEQUENCE [LARGE SCALE GENOMIC DNA]</scope>
    <source>
        <strain evidence="1 2">SOSP1-30</strain>
    </source>
</reference>
<dbReference type="Proteomes" id="UP000654345">
    <property type="component" value="Unassembled WGS sequence"/>
</dbReference>
<evidence type="ECO:0000313" key="2">
    <source>
        <dbReference type="Proteomes" id="UP000654345"/>
    </source>
</evidence>
<sequence length="439" mass="50822">MEFRFMADVRPLRGLRYAQDRVSNLARVVTPPYDIITPEAQARYYERDPYNIIRLELGKTTDHDNDLDNVYTRAAAYLSEWRNQGVLHMEEQPCYYLYQQLFTHTDQVYTRTSLLARVRLEPWSARVVLPHEHTMKKAKADRLNLYRACATNLSPIMSLFEDPQGRMRRLLATYAEHPQIQFQDEEGVEHRLHPIQDQQHIALIQDFFSERQLYIADGHHRYETALAYRDELKEQRKELHPGDAANFTLMSLIDVDDPGMLVLPTHRLLTNLAPTMQAQLTGEQLKRYFTVEALATRTSKDVNAHLEKAGQEQPAFVILANEQALLLRLTEQGRHYMQTSEHSEAWKHLDVAIAQRLLLEETLGLRAEDMTAGTYVRYSHDADYVFAAVEKGEAQAALLLNSTPLRQVCEVAQADDRMPQKSTYLYPKLITGLVMNPLW</sequence>
<dbReference type="PANTHER" id="PTHR36454">
    <property type="entry name" value="LMO2823 PROTEIN"/>
    <property type="match status" value="1"/>
</dbReference>
<proteinExistence type="predicted"/>
<dbReference type="PIRSF" id="PIRSF033563">
    <property type="entry name" value="UCP033563"/>
    <property type="match status" value="1"/>
</dbReference>
<dbReference type="PANTHER" id="PTHR36454:SF1">
    <property type="entry name" value="DUF1015 DOMAIN-CONTAINING PROTEIN"/>
    <property type="match status" value="1"/>
</dbReference>
<dbReference type="InterPro" id="IPR008323">
    <property type="entry name" value="UCP033563"/>
</dbReference>
<accession>A0ABQ3UPR2</accession>
<comment type="caution">
    <text evidence="1">The sequence shown here is derived from an EMBL/GenBank/DDBJ whole genome shotgun (WGS) entry which is preliminary data.</text>
</comment>
<dbReference type="EMBL" id="BNJG01000001">
    <property type="protein sequence ID" value="GHO54754.1"/>
    <property type="molecule type" value="Genomic_DNA"/>
</dbReference>
<organism evidence="1 2">
    <name type="scientific">Ktedonobacter robiniae</name>
    <dbReference type="NCBI Taxonomy" id="2778365"/>
    <lineage>
        <taxon>Bacteria</taxon>
        <taxon>Bacillati</taxon>
        <taxon>Chloroflexota</taxon>
        <taxon>Ktedonobacteria</taxon>
        <taxon>Ktedonobacterales</taxon>
        <taxon>Ktedonobacteraceae</taxon>
        <taxon>Ktedonobacter</taxon>
    </lineage>
</organism>
<keyword evidence="2" id="KW-1185">Reference proteome</keyword>
<dbReference type="Pfam" id="PF06245">
    <property type="entry name" value="DUF1015"/>
    <property type="match status" value="1"/>
</dbReference>
<name>A0ABQ3UPR2_9CHLR</name>
<gene>
    <name evidence="1" type="ORF">KSB_32290</name>
</gene>